<dbReference type="PROSITE" id="PS00954">
    <property type="entry name" value="IGP_DEHYDRATASE_1"/>
    <property type="match status" value="1"/>
</dbReference>
<dbReference type="GO" id="GO:0000105">
    <property type="term" value="P:L-histidine biosynthetic process"/>
    <property type="evidence" value="ECO:0007669"/>
    <property type="project" value="UniProtKB-UniRule"/>
</dbReference>
<evidence type="ECO:0000256" key="5">
    <source>
        <dbReference type="ARBA" id="ARBA00023239"/>
    </source>
</evidence>
<dbReference type="SUPFAM" id="SSF54211">
    <property type="entry name" value="Ribosomal protein S5 domain 2-like"/>
    <property type="match status" value="2"/>
</dbReference>
<evidence type="ECO:0000256" key="4">
    <source>
        <dbReference type="ARBA" id="ARBA00023102"/>
    </source>
</evidence>
<dbReference type="InterPro" id="IPR000807">
    <property type="entry name" value="ImidazoleglycerolP_deHydtase"/>
</dbReference>
<comment type="pathway">
    <text evidence="1 6 7">Amino-acid biosynthesis; L-histidine biosynthesis; L-histidine from 5-phospho-alpha-D-ribose 1-diphosphate: step 6/9.</text>
</comment>
<dbReference type="NCBIfam" id="NF002114">
    <property type="entry name" value="PRK00951.2-4"/>
    <property type="match status" value="1"/>
</dbReference>
<dbReference type="Pfam" id="PF00475">
    <property type="entry name" value="IGPD"/>
    <property type="match status" value="1"/>
</dbReference>
<comment type="subcellular location">
    <subcellularLocation>
        <location evidence="6 7">Cytoplasm</location>
    </subcellularLocation>
</comment>
<dbReference type="PANTHER" id="PTHR23133:SF2">
    <property type="entry name" value="IMIDAZOLEGLYCEROL-PHOSPHATE DEHYDRATASE"/>
    <property type="match status" value="1"/>
</dbReference>
<comment type="catalytic activity">
    <reaction evidence="6 7">
        <text>D-erythro-1-(imidazol-4-yl)glycerol 3-phosphate = 3-(imidazol-4-yl)-2-oxopropyl phosphate + H2O</text>
        <dbReference type="Rhea" id="RHEA:11040"/>
        <dbReference type="ChEBI" id="CHEBI:15377"/>
        <dbReference type="ChEBI" id="CHEBI:57766"/>
        <dbReference type="ChEBI" id="CHEBI:58278"/>
        <dbReference type="EC" id="4.2.1.19"/>
    </reaction>
</comment>
<dbReference type="UniPathway" id="UPA00031">
    <property type="reaction ID" value="UER00011"/>
</dbReference>
<dbReference type="GO" id="GO:0004424">
    <property type="term" value="F:imidazoleglycerol-phosphate dehydratase activity"/>
    <property type="evidence" value="ECO:0007669"/>
    <property type="project" value="UniProtKB-UniRule"/>
</dbReference>
<dbReference type="PANTHER" id="PTHR23133">
    <property type="entry name" value="IMIDAZOLEGLYCEROL-PHOSPHATE DEHYDRATASE HIS7"/>
    <property type="match status" value="1"/>
</dbReference>
<dbReference type="Gene3D" id="3.30.230.40">
    <property type="entry name" value="Imidazole glycerol phosphate dehydratase, domain 1"/>
    <property type="match status" value="2"/>
</dbReference>
<accession>A0A1Q9JH30</accession>
<dbReference type="RefSeq" id="WP_075712442.1">
    <property type="nucleotide sequence ID" value="NZ_MJIE01000001.1"/>
</dbReference>
<evidence type="ECO:0000256" key="2">
    <source>
        <dbReference type="ARBA" id="ARBA00016664"/>
    </source>
</evidence>
<evidence type="ECO:0000256" key="7">
    <source>
        <dbReference type="RuleBase" id="RU000599"/>
    </source>
</evidence>
<reference evidence="8 9" key="1">
    <citation type="journal article" date="2016" name="Appl. Environ. Microbiol.">
        <title>Function and Phylogeny of Bacterial Butyryl Coenzyme A:Acetate Transferases and Their Diversity in the Proximal Colon of Swine.</title>
        <authorList>
            <person name="Trachsel J."/>
            <person name="Bayles D.O."/>
            <person name="Looft T."/>
            <person name="Levine U.Y."/>
            <person name="Allen H.K."/>
        </authorList>
    </citation>
    <scope>NUCLEOTIDE SEQUENCE [LARGE SCALE GENOMIC DNA]</scope>
    <source>
        <strain evidence="8 9">68-3-10</strain>
    </source>
</reference>
<dbReference type="InterPro" id="IPR038494">
    <property type="entry name" value="IGPD_sf"/>
</dbReference>
<name>A0A1Q9JH30_9FIRM</name>
<dbReference type="EMBL" id="MJIE01000001">
    <property type="protein sequence ID" value="OLR55447.1"/>
    <property type="molecule type" value="Genomic_DNA"/>
</dbReference>
<dbReference type="STRING" id="1261640.BHK98_04840"/>
<dbReference type="InterPro" id="IPR020568">
    <property type="entry name" value="Ribosomal_Su5_D2-typ_SF"/>
</dbReference>
<dbReference type="PROSITE" id="PS00955">
    <property type="entry name" value="IGP_DEHYDRATASE_2"/>
    <property type="match status" value="1"/>
</dbReference>
<keyword evidence="3 6" id="KW-0028">Amino-acid biosynthesis</keyword>
<dbReference type="NCBIfam" id="NF002111">
    <property type="entry name" value="PRK00951.2-1"/>
    <property type="match status" value="1"/>
</dbReference>
<protein>
    <recommendedName>
        <fullName evidence="2 6">Imidazoleglycerol-phosphate dehydratase</fullName>
        <shortName evidence="6">IGPD</shortName>
        <ecNumber evidence="6 7">4.2.1.19</ecNumber>
    </recommendedName>
</protein>
<organism evidence="8 9">
    <name type="scientific">Hornefia porci</name>
    <dbReference type="NCBI Taxonomy" id="2652292"/>
    <lineage>
        <taxon>Bacteria</taxon>
        <taxon>Bacillati</taxon>
        <taxon>Bacillota</taxon>
        <taxon>Clostridia</taxon>
        <taxon>Peptostreptococcales</taxon>
        <taxon>Anaerovoracaceae</taxon>
        <taxon>Hornefia</taxon>
    </lineage>
</organism>
<dbReference type="HAMAP" id="MF_00076">
    <property type="entry name" value="HisB"/>
    <property type="match status" value="1"/>
</dbReference>
<dbReference type="CDD" id="cd07914">
    <property type="entry name" value="IGPD"/>
    <property type="match status" value="1"/>
</dbReference>
<dbReference type="FunFam" id="3.30.230.40:FF:000003">
    <property type="entry name" value="Imidazoleglycerol-phosphate dehydratase HisB"/>
    <property type="match status" value="1"/>
</dbReference>
<keyword evidence="4 6" id="KW-0368">Histidine biosynthesis</keyword>
<dbReference type="InterPro" id="IPR020565">
    <property type="entry name" value="ImidazoleglycerP_deHydtase_CS"/>
</dbReference>
<evidence type="ECO:0000313" key="9">
    <source>
        <dbReference type="Proteomes" id="UP000187404"/>
    </source>
</evidence>
<dbReference type="OrthoDB" id="9790411at2"/>
<comment type="caution">
    <text evidence="8">The sequence shown here is derived from an EMBL/GenBank/DDBJ whole genome shotgun (WGS) entry which is preliminary data.</text>
</comment>
<evidence type="ECO:0000256" key="1">
    <source>
        <dbReference type="ARBA" id="ARBA00005047"/>
    </source>
</evidence>
<comment type="similarity">
    <text evidence="6 7">Belongs to the imidazoleglycerol-phosphate dehydratase family.</text>
</comment>
<keyword evidence="6" id="KW-0963">Cytoplasm</keyword>
<sequence>MRRSRIDRNTTETQINLALTVDGSGRYEVNTGCGFLNHMLELFARHGRFDLFVECAGDTHVDYHHTVEDIGIALGEAFYEALGNKAGIRRYADITLPMDEALILCAADISGRDYLGFDVQIPTQKVGDLDTELVKEFFFGFVRKAGVTLHFRQLAGENSHHIIEGMFKAFARVMGEAAAIDEKYRDEIPSTKGVL</sequence>
<gene>
    <name evidence="6" type="primary">hisB</name>
    <name evidence="8" type="ORF">BHK98_04840</name>
</gene>
<keyword evidence="5 6" id="KW-0456">Lyase</keyword>
<dbReference type="EC" id="4.2.1.19" evidence="6 7"/>
<dbReference type="FunFam" id="3.30.230.40:FF:000001">
    <property type="entry name" value="Imidazoleglycerol-phosphate dehydratase HisB"/>
    <property type="match status" value="1"/>
</dbReference>
<dbReference type="AlphaFoldDB" id="A0A1Q9JH30"/>
<evidence type="ECO:0000256" key="3">
    <source>
        <dbReference type="ARBA" id="ARBA00022605"/>
    </source>
</evidence>
<evidence type="ECO:0000313" key="8">
    <source>
        <dbReference type="EMBL" id="OLR55447.1"/>
    </source>
</evidence>
<evidence type="ECO:0000256" key="6">
    <source>
        <dbReference type="HAMAP-Rule" id="MF_00076"/>
    </source>
</evidence>
<dbReference type="GO" id="GO:0005737">
    <property type="term" value="C:cytoplasm"/>
    <property type="evidence" value="ECO:0007669"/>
    <property type="project" value="UniProtKB-SubCell"/>
</dbReference>
<keyword evidence="9" id="KW-1185">Reference proteome</keyword>
<dbReference type="Proteomes" id="UP000187404">
    <property type="component" value="Unassembled WGS sequence"/>
</dbReference>
<proteinExistence type="inferred from homology"/>